<gene>
    <name evidence="1" type="ORF">FHR97_001814</name>
</gene>
<organism evidence="1 2">
    <name type="scientific">Halomonas stenophila</name>
    <dbReference type="NCBI Taxonomy" id="795312"/>
    <lineage>
        <taxon>Bacteria</taxon>
        <taxon>Pseudomonadati</taxon>
        <taxon>Pseudomonadota</taxon>
        <taxon>Gammaproteobacteria</taxon>
        <taxon>Oceanospirillales</taxon>
        <taxon>Halomonadaceae</taxon>
        <taxon>Halomonas</taxon>
    </lineage>
</organism>
<protein>
    <submittedName>
        <fullName evidence="1">Regulator of replication initiation timing</fullName>
    </submittedName>
</protein>
<name>A0A7W5ETW3_9GAMM</name>
<dbReference type="Proteomes" id="UP000518892">
    <property type="component" value="Unassembled WGS sequence"/>
</dbReference>
<evidence type="ECO:0000313" key="1">
    <source>
        <dbReference type="EMBL" id="MBB3230962.1"/>
    </source>
</evidence>
<comment type="caution">
    <text evidence="1">The sequence shown here is derived from an EMBL/GenBank/DDBJ whole genome shotgun (WGS) entry which is preliminary data.</text>
</comment>
<dbReference type="EMBL" id="JACHXR010000004">
    <property type="protein sequence ID" value="MBB3230962.1"/>
    <property type="molecule type" value="Genomic_DNA"/>
</dbReference>
<reference evidence="1 2" key="1">
    <citation type="submission" date="2020-08" db="EMBL/GenBank/DDBJ databases">
        <title>Genomic Encyclopedia of Type Strains, Phase III (KMG-III): the genomes of soil and plant-associated and newly described type strains.</title>
        <authorList>
            <person name="Whitman W."/>
        </authorList>
    </citation>
    <scope>NUCLEOTIDE SEQUENCE [LARGE SCALE GENOMIC DNA]</scope>
    <source>
        <strain evidence="1 2">CECT 7744</strain>
    </source>
</reference>
<accession>A0A7W5ETW3</accession>
<sequence>MEVGAAVTAVRAAIEAARAAKDVNDQAQFNAAMSEVMEKLATAQSDLVSLLVQQQELVEENRHLKEKLAKEEQFERYRLSKTPMGHFVHTLKEEHVTEDEPAHAICAVCRQDGRLSILQEDEYRYFCQTCKNVAEVKEMPDFAVTTDSTFGGGW</sequence>
<evidence type="ECO:0000313" key="2">
    <source>
        <dbReference type="Proteomes" id="UP000518892"/>
    </source>
</evidence>
<keyword evidence="2" id="KW-1185">Reference proteome</keyword>
<proteinExistence type="predicted"/>
<dbReference type="RefSeq" id="WP_183383463.1">
    <property type="nucleotide sequence ID" value="NZ_JACHXR010000004.1"/>
</dbReference>
<dbReference type="AlphaFoldDB" id="A0A7W5ETW3"/>